<dbReference type="KEGG" id="ccas:EIB73_07870"/>
<proteinExistence type="predicted"/>
<reference evidence="3" key="1">
    <citation type="submission" date="2018-11" db="EMBL/GenBank/DDBJ databases">
        <title>Proposal to divide the Flavobacteriaceae and reorganize its genera based on Amino Acid Identity values calculated from whole genome sequences.</title>
        <authorList>
            <person name="Nicholson A.C."/>
            <person name="Gulvik C.A."/>
            <person name="Whitney A.M."/>
            <person name="Humrighouse B.W."/>
            <person name="Bell M."/>
            <person name="Holmes B."/>
            <person name="Steigerwalt A.G."/>
            <person name="Villarma A."/>
            <person name="Sheth M."/>
            <person name="Batra D."/>
            <person name="Pryor J."/>
            <person name="Bernardet J.-F."/>
            <person name="Hugo C."/>
            <person name="Kampfer P."/>
            <person name="Newman J.D."/>
            <person name="McQuiston J.R."/>
        </authorList>
    </citation>
    <scope>NUCLEOTIDE SEQUENCE [LARGE SCALE GENOMIC DNA]</scope>
    <source>
        <strain evidence="3">G0081</strain>
    </source>
</reference>
<protein>
    <submittedName>
        <fullName evidence="2">Gliding motility-associated C-terminal domain-containing protein</fullName>
    </submittedName>
</protein>
<evidence type="ECO:0000259" key="1">
    <source>
        <dbReference type="Pfam" id="PF17517"/>
    </source>
</evidence>
<organism evidence="2 3">
    <name type="scientific">Kaistella carnis</name>
    <dbReference type="NCBI Taxonomy" id="1241979"/>
    <lineage>
        <taxon>Bacteria</taxon>
        <taxon>Pseudomonadati</taxon>
        <taxon>Bacteroidota</taxon>
        <taxon>Flavobacteriia</taxon>
        <taxon>Flavobacteriales</taxon>
        <taxon>Weeksellaceae</taxon>
        <taxon>Chryseobacterium group</taxon>
        <taxon>Kaistella</taxon>
    </lineage>
</organism>
<dbReference type="RefSeq" id="WP_125024219.1">
    <property type="nucleotide sequence ID" value="NZ_CP034159.1"/>
</dbReference>
<dbReference type="EMBL" id="CP034159">
    <property type="protein sequence ID" value="AZI33096.1"/>
    <property type="molecule type" value="Genomic_DNA"/>
</dbReference>
<feature type="domain" description="IgGFc-binding protein N-terminal" evidence="1">
    <location>
        <begin position="128"/>
        <end position="442"/>
    </location>
</feature>
<dbReference type="InterPro" id="IPR026341">
    <property type="entry name" value="T9SS_type_B"/>
</dbReference>
<name>A0A3G8XXX4_9FLAO</name>
<dbReference type="NCBIfam" id="TIGR04131">
    <property type="entry name" value="Bac_Flav_CTERM"/>
    <property type="match status" value="1"/>
</dbReference>
<dbReference type="Gene3D" id="2.60.40.3440">
    <property type="match status" value="1"/>
</dbReference>
<dbReference type="Pfam" id="PF13585">
    <property type="entry name" value="CHU_C"/>
    <property type="match status" value="1"/>
</dbReference>
<evidence type="ECO:0000313" key="2">
    <source>
        <dbReference type="EMBL" id="AZI33096.1"/>
    </source>
</evidence>
<dbReference type="Pfam" id="PF17963">
    <property type="entry name" value="Big_9"/>
    <property type="match status" value="1"/>
</dbReference>
<sequence length="1405" mass="153696">MKKLLLFIFYFIYLTSFAQLDREHWFAPMYDGQSNGNPEQYLHLSTNETTPFNVQVYSNNVVVYQKTISKGDPGVISIDRSYIITDSYFDIHKVGNKGLYVKADKPCFANLRFKVINHAEIITSKGTAGIGKEFYTVVAPNVQNNNNLGFAASFLATEDNTKVTVGNFKKNLTFTNYGSANSFTFTLNKGQSYIIDGRSTSAANFNGFIGATVTADKPISMSNGNFNGQYATTDSDVGSDILMDQSVPVDKLGDEFVIVKGYGAIGNNMEGAIVVATEPNTSIYLNDSTVPIKTLATKGDYYLVNESNYVLRGNNHYNLHIKTDKNVYVYQLLGGVEYGSSFLATGGMNYIPPLNCYLPKKIDELSYISRISQTDSDYTFLTKLNIITAKGANVKVNGVVPNSQYGPYDISTISTNQNWVTYSIPGVVGNITVESDKAVTAGIASGNNAFGYGGYFAGFSAIPLILKTEGDCLQNSPPVKLAVTEGFDSYLWLIEVNGVFQPAPVTAEHPSNSQFEYYPTQAGIYAVEVQQGICAKIRTGSYKFYNCTTYTNYDYKSCGNETIIPAFALSSQTVNPATVQIVTQPTKGTVTIAPDGKVIYNANADASGLDTFKFTFCGVGSIPDCETVQITIKMIEKKDAVLQECSVNGIATYKLSNAAVSPDIDISKTYFKTENGALNDIAADKILDFDNYSTADTSVYVRIKNTLGCVVVAKIDLKSKLAPEVRENLYTAVHCDEDIDQKIDGVYKVNLASITPIVLVQASNFVVKYYDDPIKADAGGGDNITGVYSFTADRSVWIRVDAPNGCGPVIREIKLKTGTKLTITDSVSIVKCDDDLNNSENIKLSDYTGLFTPDPTVEVNFYKTLADAQTNTPTTADEQTISGTGTFYYRIKSGAFCEVIGILNITLRGSTPTALEDKYFVCEGGSIPLKAEGSSVYKAWVWEKGGTVIYTTQNASLSAGVYKISFTDLSDCVFTKNITVVASPKPQLNIAAYNATGCDIDFDGNSDPINFNSITPVIVPNFAANPGLFNVRYYLVESDRDAGNNNTIPNLTNWTFSAEKTVYVRVESPYCTFIPGKINFKFGNKLPAKTSITTKECDDDLDGELSVNLMNYISRFTSENGVKADAFATLEDAQNNLNKITNPVTIKQSGTYYLRLNKNPYCDAIGQLNITIQIPEISDLLVDKEICSGTTTSLDAGPGFDTYQWSFNNFTTPSITDVPVGEYWVDLTKNGCTYRQNVSVKAVDLPEITSIEIKGSTVTVNVSGGNAPYQYSLDSPNNYQLSNIFTNVKGGDHRVYVISKDDCNPVFEDFSVIEVYNAITPNGDGINDFLNLSGLLKKDNPMLQIFDRYGNSMFKGDKNNNFSWDGKSAGKSVATGSYWYVLQWQEPGSPTISKSSGWILVKSRE</sequence>
<dbReference type="Pfam" id="PF17517">
    <property type="entry name" value="IgGFc_binding"/>
    <property type="match status" value="1"/>
</dbReference>
<dbReference type="OrthoDB" id="9765926at2"/>
<dbReference type="InterPro" id="IPR035234">
    <property type="entry name" value="IgGFc-bd_N"/>
</dbReference>
<accession>A0A3G8XXX4</accession>
<evidence type="ECO:0000313" key="3">
    <source>
        <dbReference type="Proteomes" id="UP000270185"/>
    </source>
</evidence>
<gene>
    <name evidence="2" type="ORF">EIB73_07870</name>
</gene>
<dbReference type="Proteomes" id="UP000270185">
    <property type="component" value="Chromosome"/>
</dbReference>
<keyword evidence="3" id="KW-1185">Reference proteome</keyword>